<name>A0ABP3ZUA6_9ACTN</name>
<keyword evidence="2" id="KW-0732">Signal</keyword>
<dbReference type="InterPro" id="IPR025644">
    <property type="entry name" value="DUF4344"/>
</dbReference>
<sequence length="184" mass="19773">MKIRTLAVAALLSAAALTACGAEPAATTQATQQAAPQQTQQADPQGQEPAGKQGAFVAVVAEAKEAANQEMRKAFAEDKALEEVAQGFNELLKLPEGEYILAAEECGQANAFWSPDEKKITICYELLTDAATKAQENFTTDKEKEDYITGVLMDTLFHELGHAVISIYDLPTVGKEDDAVDQPR</sequence>
<proteinExistence type="predicted"/>
<dbReference type="PROSITE" id="PS51257">
    <property type="entry name" value="PROKAR_LIPOPROTEIN"/>
    <property type="match status" value="1"/>
</dbReference>
<evidence type="ECO:0008006" key="5">
    <source>
        <dbReference type="Google" id="ProtNLM"/>
    </source>
</evidence>
<reference evidence="4" key="1">
    <citation type="journal article" date="2019" name="Int. J. Syst. Evol. Microbiol.">
        <title>The Global Catalogue of Microorganisms (GCM) 10K type strain sequencing project: providing services to taxonomists for standard genome sequencing and annotation.</title>
        <authorList>
            <consortium name="The Broad Institute Genomics Platform"/>
            <consortium name="The Broad Institute Genome Sequencing Center for Infectious Disease"/>
            <person name="Wu L."/>
            <person name="Ma J."/>
        </authorList>
    </citation>
    <scope>NUCLEOTIDE SEQUENCE [LARGE SCALE GENOMIC DNA]</scope>
    <source>
        <strain evidence="4">JCM 11136</strain>
    </source>
</reference>
<protein>
    <recommendedName>
        <fullName evidence="5">Metallopeptidase</fullName>
    </recommendedName>
</protein>
<accession>A0ABP3ZUA6</accession>
<feature type="signal peptide" evidence="2">
    <location>
        <begin position="1"/>
        <end position="21"/>
    </location>
</feature>
<comment type="caution">
    <text evidence="3">The sequence shown here is derived from an EMBL/GenBank/DDBJ whole genome shotgun (WGS) entry which is preliminary data.</text>
</comment>
<evidence type="ECO:0000313" key="3">
    <source>
        <dbReference type="EMBL" id="GAA0925734.1"/>
    </source>
</evidence>
<dbReference type="RefSeq" id="WP_343950199.1">
    <property type="nucleotide sequence ID" value="NZ_BAAAHQ010000011.1"/>
</dbReference>
<feature type="chain" id="PRO_5046891005" description="Metallopeptidase" evidence="2">
    <location>
        <begin position="22"/>
        <end position="184"/>
    </location>
</feature>
<evidence type="ECO:0000313" key="4">
    <source>
        <dbReference type="Proteomes" id="UP001501578"/>
    </source>
</evidence>
<keyword evidence="4" id="KW-1185">Reference proteome</keyword>
<evidence type="ECO:0000256" key="1">
    <source>
        <dbReference type="SAM" id="MobiDB-lite"/>
    </source>
</evidence>
<gene>
    <name evidence="3" type="ORF">GCM10009560_27360</name>
</gene>
<evidence type="ECO:0000256" key="2">
    <source>
        <dbReference type="SAM" id="SignalP"/>
    </source>
</evidence>
<organism evidence="3 4">
    <name type="scientific">Nonomuraea longicatena</name>
    <dbReference type="NCBI Taxonomy" id="83682"/>
    <lineage>
        <taxon>Bacteria</taxon>
        <taxon>Bacillati</taxon>
        <taxon>Actinomycetota</taxon>
        <taxon>Actinomycetes</taxon>
        <taxon>Streptosporangiales</taxon>
        <taxon>Streptosporangiaceae</taxon>
        <taxon>Nonomuraea</taxon>
    </lineage>
</organism>
<dbReference type="EMBL" id="BAAAHQ010000011">
    <property type="protein sequence ID" value="GAA0925734.1"/>
    <property type="molecule type" value="Genomic_DNA"/>
</dbReference>
<dbReference type="Pfam" id="PF14247">
    <property type="entry name" value="DUF4344"/>
    <property type="match status" value="1"/>
</dbReference>
<feature type="region of interest" description="Disordered" evidence="1">
    <location>
        <begin position="29"/>
        <end position="53"/>
    </location>
</feature>
<dbReference type="Proteomes" id="UP001501578">
    <property type="component" value="Unassembled WGS sequence"/>
</dbReference>